<feature type="chain" id="PRO_5043999479" evidence="1">
    <location>
        <begin position="17"/>
        <end position="146"/>
    </location>
</feature>
<dbReference type="Proteomes" id="UP001497525">
    <property type="component" value="Unassembled WGS sequence"/>
</dbReference>
<reference evidence="2" key="1">
    <citation type="submission" date="2024-06" db="EMBL/GenBank/DDBJ databases">
        <authorList>
            <person name="Liu X."/>
            <person name="Lenzi L."/>
            <person name="Haldenby T S."/>
            <person name="Uol C."/>
        </authorList>
    </citation>
    <scope>NUCLEOTIDE SEQUENCE</scope>
</reference>
<name>A0AAV2TMZ2_CALDB</name>
<comment type="caution">
    <text evidence="2">The sequence shown here is derived from an EMBL/GenBank/DDBJ whole genome shotgun (WGS) entry which is preliminary data.</text>
</comment>
<gene>
    <name evidence="2" type="ORF">CDAUBV1_LOCUS12906</name>
</gene>
<evidence type="ECO:0000313" key="3">
    <source>
        <dbReference type="Proteomes" id="UP001497525"/>
    </source>
</evidence>
<evidence type="ECO:0000256" key="1">
    <source>
        <dbReference type="SAM" id="SignalP"/>
    </source>
</evidence>
<accession>A0AAV2TMZ2</accession>
<feature type="signal peptide" evidence="1">
    <location>
        <begin position="1"/>
        <end position="16"/>
    </location>
</feature>
<organism evidence="2 3">
    <name type="scientific">Calicophoron daubneyi</name>
    <name type="common">Rumen fluke</name>
    <name type="synonym">Paramphistomum daubneyi</name>
    <dbReference type="NCBI Taxonomy" id="300641"/>
    <lineage>
        <taxon>Eukaryota</taxon>
        <taxon>Metazoa</taxon>
        <taxon>Spiralia</taxon>
        <taxon>Lophotrochozoa</taxon>
        <taxon>Platyhelminthes</taxon>
        <taxon>Trematoda</taxon>
        <taxon>Digenea</taxon>
        <taxon>Plagiorchiida</taxon>
        <taxon>Pronocephalata</taxon>
        <taxon>Paramphistomoidea</taxon>
        <taxon>Paramphistomidae</taxon>
        <taxon>Calicophoron</taxon>
    </lineage>
</organism>
<sequence length="146" mass="17657">MSVSLTLVAMLELVLDTAFILRITIKYYFQPERPNPRFCYQKRVLLYISTEKNYGTEIEFTQRDPNMFTGLMTKQRTNQSWRPMKNKMVISHFTRNQFVLPQHNDDRYLFICIQLKLLLLFLLFQNMSTRNIREQSYCQLPRFDPL</sequence>
<evidence type="ECO:0000313" key="2">
    <source>
        <dbReference type="EMBL" id="CAL5138309.1"/>
    </source>
</evidence>
<proteinExistence type="predicted"/>
<keyword evidence="1" id="KW-0732">Signal</keyword>
<dbReference type="EMBL" id="CAXLJL010000489">
    <property type="protein sequence ID" value="CAL5138309.1"/>
    <property type="molecule type" value="Genomic_DNA"/>
</dbReference>
<dbReference type="AlphaFoldDB" id="A0AAV2TMZ2"/>
<protein>
    <submittedName>
        <fullName evidence="2">Uncharacterized protein</fullName>
    </submittedName>
</protein>